<protein>
    <submittedName>
        <fullName evidence="2">Uncharacterized protein</fullName>
    </submittedName>
</protein>
<keyword evidence="1" id="KW-0175">Coiled coil</keyword>
<keyword evidence="3" id="KW-1185">Reference proteome</keyword>
<feature type="coiled-coil region" evidence="1">
    <location>
        <begin position="8"/>
        <end position="81"/>
    </location>
</feature>
<sequence length="656" mass="76295">MQTIRQEMTKQSALLQKEKSKIKELEDEKMNIRRSNRISYNEIQRLKQEVIINKSSASQHIQEKDEEIRKVSEEKEYLTKSLKAEQVKTAVLEEQKNEILRCSMTKDDKIEKLQKIIDETRSNMTKLKASNDAKLQNIRQKMSHNLVLLEREKVKLHELERGKTHMERMRRKTEEDLAKLREDHNDAKNNIKSLTDQHNEVIIKNREEIDRLKFQVEFMMKQQTMVPPVNMIRFSECKKSFKSLLMLVAIEIGTFFSGCCYSFEGLYKDSEKHGFVSPHLYTEEKLQKKIPTALLLNSKKEFECFGVDAEKRYSQAVESDNWFYFTKFKTMLFRSKDEKSEIQMKTLDGTKEMPAWFIYSLTIKYFKDVIKKSMERGTFREDDVGWIITLPPSATAESQQIMIQAAIKAGISERKLLVVSETDAIVALCRSEIVEPNIQCGVKVLILDLGSGSFDVCVCEVQEDQSLNIQLNASFPAVGWPQIKEAFEDIFIGIVGNRVFKQYCNEYPEEKKNWLEYIFRKICFESEVKKEYMYLELPIDLQNVLYKETGKEFAELICQSTFSDSLTCPANDKIKISLPVWHTLFDIPVHQIKYYVNQVTEMEGMKSLTNIIITGGIIQSETVQLRIKQLFLDKNIIIPKDVGFAVLRGAITIGMS</sequence>
<feature type="coiled-coil region" evidence="1">
    <location>
        <begin position="156"/>
        <end position="197"/>
    </location>
</feature>
<dbReference type="AlphaFoldDB" id="A0A6J8EGH1"/>
<dbReference type="InterPro" id="IPR043129">
    <property type="entry name" value="ATPase_NBD"/>
</dbReference>
<reference evidence="2 3" key="1">
    <citation type="submission" date="2020-06" db="EMBL/GenBank/DDBJ databases">
        <authorList>
            <person name="Li R."/>
            <person name="Bekaert M."/>
        </authorList>
    </citation>
    <scope>NUCLEOTIDE SEQUENCE [LARGE SCALE GENOMIC DNA]</scope>
    <source>
        <strain evidence="3">wild</strain>
    </source>
</reference>
<dbReference type="EMBL" id="CACVKT020009052">
    <property type="protein sequence ID" value="CAC5419724.1"/>
    <property type="molecule type" value="Genomic_DNA"/>
</dbReference>
<dbReference type="PANTHER" id="PTHR14187">
    <property type="entry name" value="ALPHA KINASE/ELONGATION FACTOR 2 KINASE"/>
    <property type="match status" value="1"/>
</dbReference>
<dbReference type="OrthoDB" id="6185022at2759"/>
<gene>
    <name evidence="2" type="ORF">MCOR_52031</name>
</gene>
<name>A0A6J8EGH1_MYTCO</name>
<organism evidence="2 3">
    <name type="scientific">Mytilus coruscus</name>
    <name type="common">Sea mussel</name>
    <dbReference type="NCBI Taxonomy" id="42192"/>
    <lineage>
        <taxon>Eukaryota</taxon>
        <taxon>Metazoa</taxon>
        <taxon>Spiralia</taxon>
        <taxon>Lophotrochozoa</taxon>
        <taxon>Mollusca</taxon>
        <taxon>Bivalvia</taxon>
        <taxon>Autobranchia</taxon>
        <taxon>Pteriomorphia</taxon>
        <taxon>Mytilida</taxon>
        <taxon>Mytiloidea</taxon>
        <taxon>Mytilidae</taxon>
        <taxon>Mytilinae</taxon>
        <taxon>Mytilus</taxon>
    </lineage>
</organism>
<dbReference type="Gene3D" id="3.30.420.40">
    <property type="match status" value="1"/>
</dbReference>
<proteinExistence type="predicted"/>
<dbReference type="PANTHER" id="PTHR14187:SF5">
    <property type="entry name" value="HEAT SHOCK 70 KDA PROTEIN 12A"/>
    <property type="match status" value="1"/>
</dbReference>
<dbReference type="Proteomes" id="UP000507470">
    <property type="component" value="Unassembled WGS sequence"/>
</dbReference>
<evidence type="ECO:0000313" key="2">
    <source>
        <dbReference type="EMBL" id="CAC5419724.1"/>
    </source>
</evidence>
<evidence type="ECO:0000256" key="1">
    <source>
        <dbReference type="SAM" id="Coils"/>
    </source>
</evidence>
<accession>A0A6J8EGH1</accession>
<evidence type="ECO:0000313" key="3">
    <source>
        <dbReference type="Proteomes" id="UP000507470"/>
    </source>
</evidence>
<dbReference type="SUPFAM" id="SSF53067">
    <property type="entry name" value="Actin-like ATPase domain"/>
    <property type="match status" value="2"/>
</dbReference>